<dbReference type="PANTHER" id="PTHR10569:SF2">
    <property type="entry name" value="GLYCOGEN DEBRANCHING ENZYME"/>
    <property type="match status" value="1"/>
</dbReference>
<dbReference type="Proteomes" id="UP000322530">
    <property type="component" value="Unassembled WGS sequence"/>
</dbReference>
<dbReference type="SUPFAM" id="SSF48208">
    <property type="entry name" value="Six-hairpin glycosidases"/>
    <property type="match status" value="1"/>
</dbReference>
<evidence type="ECO:0000259" key="2">
    <source>
        <dbReference type="Pfam" id="PF06202"/>
    </source>
</evidence>
<dbReference type="AlphaFoldDB" id="A0A5A5T5I9"/>
<name>A0A5A5T5I9_9CHLR</name>
<dbReference type="Pfam" id="PF12439">
    <property type="entry name" value="GDE_N"/>
    <property type="match status" value="2"/>
</dbReference>
<evidence type="ECO:0000313" key="4">
    <source>
        <dbReference type="EMBL" id="GCF06690.1"/>
    </source>
</evidence>
<feature type="compositionally biased region" description="Polar residues" evidence="1">
    <location>
        <begin position="352"/>
        <end position="366"/>
    </location>
</feature>
<proteinExistence type="predicted"/>
<reference evidence="4 5" key="1">
    <citation type="submission" date="2019-01" db="EMBL/GenBank/DDBJ databases">
        <title>Draft genome sequence of Dictyobacter sp. Uno17.</title>
        <authorList>
            <person name="Wang C.M."/>
            <person name="Zheng Y."/>
            <person name="Sakai Y."/>
            <person name="Abe K."/>
            <person name="Yokota A."/>
            <person name="Yabe S."/>
        </authorList>
    </citation>
    <scope>NUCLEOTIDE SEQUENCE [LARGE SCALE GENOMIC DNA]</scope>
    <source>
        <strain evidence="4 5">Uno17</strain>
    </source>
</reference>
<feature type="domain" description="Glycogen debranching enzyme C-terminal" evidence="2">
    <location>
        <begin position="422"/>
        <end position="796"/>
    </location>
</feature>
<dbReference type="EMBL" id="BIXY01000002">
    <property type="protein sequence ID" value="GCF06690.1"/>
    <property type="molecule type" value="Genomic_DNA"/>
</dbReference>
<sequence length="815" mass="92609">MTISFGRNICCDLNKTISREWLVTNGLGGYAAGTVAGVLTRMQHGLLVAMPPGAHTPQLLLAKIDEEVTFDQRTYYLGTNEYRDGTFNPSGFVHLESFRLENGFPIFTYRLGGIDGMILEKRIWMVQGLNSTYIQYRVSHPSAIETPCYKRGGATGTQITNTGILGQISEQSERKSLALTLLPLSAYRPYNVPRRGNTQAPFEVQVLATADANSEAVATSTSCLPSGVTGCNIHPLEAATPYHLLAIGHTKNQATFIPTGVWYWNFLRRRDAAAGREAIDDLYLPGVIRATLWPDEHTTLTIVISADPLQVHHYQQESIEILYRESQERQRDRLERVLRRGHISAKEKEAEPSSQTSHAIQKNTATDAPREEDDLLQNLLYASAHFMIRLVQYVPQRKEPGKPGSETTQIRLFPSVIQEKILLLADYYSHENKTRDALIALPGLLLVPEHYDEAYQFLHELASYFIGGLLPDRLPTTQQALTDHDYSNVDISLWYFYALDYYLQATRHYTFLEEIYPRLSDCVQRYLQGTHNGIHVDPNDGLLVAEGEGKALTWMDSYLNGQPVTPRAGKPVEVNALWYHALKLMQGWSERLGYGEQNGYSSDFYQQQAHFCKQNFQKRFWNRERNALYDVVDGPDGDDPSLRVNQLFALSLPHSLLTQNHQQAVFEIVTRQLLMRYGLRTLAPGEMDYHGHIGPDNYNPETYQHMLHQGSCWTWLIGPYIDALLAVKRWEEPERRHGSFIPQDHLWQKGMQLLEPFQERFTVDLLGICEGLFDGDTPQHPGPQSAALISTAELLRSYDQLIKIHTQQPESILLH</sequence>
<feature type="domain" description="Glycogen debranching enzyme bacterial and archaeal type N-terminal" evidence="3">
    <location>
        <begin position="173"/>
        <end position="297"/>
    </location>
</feature>
<dbReference type="GO" id="GO:0004134">
    <property type="term" value="F:4-alpha-glucanotransferase activity"/>
    <property type="evidence" value="ECO:0007669"/>
    <property type="project" value="InterPro"/>
</dbReference>
<dbReference type="GO" id="GO:0005980">
    <property type="term" value="P:glycogen catabolic process"/>
    <property type="evidence" value="ECO:0007669"/>
    <property type="project" value="InterPro"/>
</dbReference>
<dbReference type="Gene3D" id="1.50.10.10">
    <property type="match status" value="1"/>
</dbReference>
<feature type="region of interest" description="Disordered" evidence="1">
    <location>
        <begin position="338"/>
        <end position="368"/>
    </location>
</feature>
<dbReference type="Pfam" id="PF06202">
    <property type="entry name" value="GDE_C"/>
    <property type="match status" value="1"/>
</dbReference>
<gene>
    <name evidence="4" type="ORF">KDI_02540</name>
</gene>
<evidence type="ECO:0000259" key="3">
    <source>
        <dbReference type="Pfam" id="PF12439"/>
    </source>
</evidence>
<dbReference type="InterPro" id="IPR012341">
    <property type="entry name" value="6hp_glycosidase-like_sf"/>
</dbReference>
<dbReference type="InterPro" id="IPR024742">
    <property type="entry name" value="Glycogen_debranch_N"/>
</dbReference>
<protein>
    <submittedName>
        <fullName evidence="4">Glycogen debranching protein</fullName>
    </submittedName>
</protein>
<dbReference type="OrthoDB" id="9761875at2"/>
<comment type="caution">
    <text evidence="4">The sequence shown here is derived from an EMBL/GenBank/DDBJ whole genome shotgun (WGS) entry which is preliminary data.</text>
</comment>
<feature type="compositionally biased region" description="Basic and acidic residues" evidence="1">
    <location>
        <begin position="338"/>
        <end position="351"/>
    </location>
</feature>
<dbReference type="InterPro" id="IPR032790">
    <property type="entry name" value="GDE_C"/>
</dbReference>
<feature type="domain" description="Glycogen debranching enzyme bacterial and archaeal type N-terminal" evidence="3">
    <location>
        <begin position="19"/>
        <end position="140"/>
    </location>
</feature>
<keyword evidence="5" id="KW-1185">Reference proteome</keyword>
<evidence type="ECO:0000256" key="1">
    <source>
        <dbReference type="SAM" id="MobiDB-lite"/>
    </source>
</evidence>
<dbReference type="PANTHER" id="PTHR10569">
    <property type="entry name" value="GLYCOGEN DEBRANCHING ENZYME"/>
    <property type="match status" value="1"/>
</dbReference>
<dbReference type="InterPro" id="IPR008928">
    <property type="entry name" value="6-hairpin_glycosidase_sf"/>
</dbReference>
<dbReference type="RefSeq" id="WP_149399519.1">
    <property type="nucleotide sequence ID" value="NZ_BIXY01000002.1"/>
</dbReference>
<dbReference type="GO" id="GO:0004135">
    <property type="term" value="F:amylo-alpha-1,6-glucosidase activity"/>
    <property type="evidence" value="ECO:0007669"/>
    <property type="project" value="InterPro"/>
</dbReference>
<dbReference type="InterPro" id="IPR010401">
    <property type="entry name" value="AGL/Gdb1"/>
</dbReference>
<evidence type="ECO:0000313" key="5">
    <source>
        <dbReference type="Proteomes" id="UP000322530"/>
    </source>
</evidence>
<organism evidence="4 5">
    <name type="scientific">Dictyobacter arantiisoli</name>
    <dbReference type="NCBI Taxonomy" id="2014874"/>
    <lineage>
        <taxon>Bacteria</taxon>
        <taxon>Bacillati</taxon>
        <taxon>Chloroflexota</taxon>
        <taxon>Ktedonobacteria</taxon>
        <taxon>Ktedonobacterales</taxon>
        <taxon>Dictyobacteraceae</taxon>
        <taxon>Dictyobacter</taxon>
    </lineage>
</organism>
<accession>A0A5A5T5I9</accession>